<evidence type="ECO:0000313" key="1">
    <source>
        <dbReference type="EMBL" id="TWH77138.1"/>
    </source>
</evidence>
<comment type="caution">
    <text evidence="1">The sequence shown here is derived from an EMBL/GenBank/DDBJ whole genome shotgun (WGS) entry which is preliminary data.</text>
</comment>
<dbReference type="AlphaFoldDB" id="A0A562J1T4"/>
<organism evidence="1 2">
    <name type="scientific">Azomonas agilis</name>
    <dbReference type="NCBI Taxonomy" id="116849"/>
    <lineage>
        <taxon>Bacteria</taxon>
        <taxon>Pseudomonadati</taxon>
        <taxon>Pseudomonadota</taxon>
        <taxon>Gammaproteobacteria</taxon>
        <taxon>Pseudomonadales</taxon>
        <taxon>Pseudomonadaceae</taxon>
        <taxon>Azomonas</taxon>
    </lineage>
</organism>
<evidence type="ECO:0008006" key="3">
    <source>
        <dbReference type="Google" id="ProtNLM"/>
    </source>
</evidence>
<sequence>MTRINWTAIAVIVVAGSGCVSNLNSVQKQEYAAMEAANVLVEEKSPSSGAWLGLLPGGGSFYSREPGMGIVNLLCWPLSILWDPVNGYDGAQFINYNATKQRLKMKKQAELADLEYNYSSGHLSRNIYLLEKKRIEDKYNFDNYEPIGFSKPSYKLEESVVTPARNSVDQTVPSTGMTKSQWQEHQLQQLMNEKGVSYEEYQRRYRAIVNQ</sequence>
<proteinExistence type="predicted"/>
<keyword evidence="2" id="KW-1185">Reference proteome</keyword>
<dbReference type="Proteomes" id="UP000319627">
    <property type="component" value="Unassembled WGS sequence"/>
</dbReference>
<dbReference type="EMBL" id="VLKG01000001">
    <property type="protein sequence ID" value="TWH77138.1"/>
    <property type="molecule type" value="Genomic_DNA"/>
</dbReference>
<gene>
    <name evidence="1" type="ORF">LX59_00041</name>
</gene>
<accession>A0A562J1T4</accession>
<dbReference type="RefSeq" id="WP_246118639.1">
    <property type="nucleotide sequence ID" value="NZ_VLKG01000001.1"/>
</dbReference>
<evidence type="ECO:0000313" key="2">
    <source>
        <dbReference type="Proteomes" id="UP000319627"/>
    </source>
</evidence>
<dbReference type="PROSITE" id="PS51257">
    <property type="entry name" value="PROKAR_LIPOPROTEIN"/>
    <property type="match status" value="1"/>
</dbReference>
<protein>
    <recommendedName>
        <fullName evidence="3">Lipoprotein</fullName>
    </recommendedName>
</protein>
<name>A0A562J1T4_9GAMM</name>
<reference evidence="1 2" key="1">
    <citation type="submission" date="2019-07" db="EMBL/GenBank/DDBJ databases">
        <title>Genomic Encyclopedia of Type Strains, Phase I: the one thousand microbial genomes (KMG-I) project.</title>
        <authorList>
            <person name="Kyrpides N."/>
        </authorList>
    </citation>
    <scope>NUCLEOTIDE SEQUENCE [LARGE SCALE GENOMIC DNA]</scope>
    <source>
        <strain evidence="1 2">DSM 375</strain>
    </source>
</reference>